<comment type="subcellular location">
    <subcellularLocation>
        <location evidence="1">Nucleus</location>
    </subcellularLocation>
</comment>
<evidence type="ECO:0000256" key="1">
    <source>
        <dbReference type="ARBA" id="ARBA00004123"/>
    </source>
</evidence>
<dbReference type="GO" id="GO:0000122">
    <property type="term" value="P:negative regulation of transcription by RNA polymerase II"/>
    <property type="evidence" value="ECO:0007669"/>
    <property type="project" value="TreeGrafter"/>
</dbReference>
<comment type="caution">
    <text evidence="9">The sequence shown here is derived from an EMBL/GenBank/DDBJ whole genome shotgun (WGS) entry which is preliminary data.</text>
</comment>
<proteinExistence type="inferred from homology"/>
<keyword evidence="6" id="KW-0539">Nucleus</keyword>
<sequence>MGAGPGCCHPQCRNTAGELGNTTDPDNDTPGKKGALGFQHPVRLYMPKSKTDEYLQHMGQKVLASFPVQATIHFYNDDSESEEEDEDEMDYYNYYQSYEAFSAREARNLVEEDSAYCPGTKQSTK</sequence>
<feature type="region of interest" description="Disordered" evidence="8">
    <location>
        <begin position="11"/>
        <end position="36"/>
    </location>
</feature>
<evidence type="ECO:0000256" key="4">
    <source>
        <dbReference type="ARBA" id="ARBA00023015"/>
    </source>
</evidence>
<evidence type="ECO:0000256" key="3">
    <source>
        <dbReference type="ARBA" id="ARBA00022473"/>
    </source>
</evidence>
<gene>
    <name evidence="9" type="ORF">GDO81_007003</name>
</gene>
<dbReference type="PANTHER" id="PTHR16770:SF4">
    <property type="entry name" value="PROTEIN RIPPLY3"/>
    <property type="match status" value="1"/>
</dbReference>
<evidence type="ECO:0000256" key="7">
    <source>
        <dbReference type="ARBA" id="ARBA00040827"/>
    </source>
</evidence>
<dbReference type="Proteomes" id="UP000824782">
    <property type="component" value="Unassembled WGS sequence"/>
</dbReference>
<name>A0AAV7D2C5_ENGPU</name>
<dbReference type="EMBL" id="WNYA01000002">
    <property type="protein sequence ID" value="KAG8590991.1"/>
    <property type="molecule type" value="Genomic_DNA"/>
</dbReference>
<evidence type="ECO:0000256" key="6">
    <source>
        <dbReference type="ARBA" id="ARBA00023242"/>
    </source>
</evidence>
<evidence type="ECO:0000313" key="9">
    <source>
        <dbReference type="EMBL" id="KAG8590991.1"/>
    </source>
</evidence>
<keyword evidence="3" id="KW-0217">Developmental protein</keyword>
<dbReference type="Pfam" id="PF14998">
    <property type="entry name" value="Ripply"/>
    <property type="match status" value="1"/>
</dbReference>
<dbReference type="AlphaFoldDB" id="A0AAV7D2C5"/>
<accession>A0AAV7D2C5</accession>
<organism evidence="9 10">
    <name type="scientific">Engystomops pustulosus</name>
    <name type="common">Tungara frog</name>
    <name type="synonym">Physalaemus pustulosus</name>
    <dbReference type="NCBI Taxonomy" id="76066"/>
    <lineage>
        <taxon>Eukaryota</taxon>
        <taxon>Metazoa</taxon>
        <taxon>Chordata</taxon>
        <taxon>Craniata</taxon>
        <taxon>Vertebrata</taxon>
        <taxon>Euteleostomi</taxon>
        <taxon>Amphibia</taxon>
        <taxon>Batrachia</taxon>
        <taxon>Anura</taxon>
        <taxon>Neobatrachia</taxon>
        <taxon>Hyloidea</taxon>
        <taxon>Leptodactylidae</taxon>
        <taxon>Leiuperinae</taxon>
        <taxon>Engystomops</taxon>
    </lineage>
</organism>
<comment type="similarity">
    <text evidence="2">Belongs to the ripply family.</text>
</comment>
<dbReference type="GO" id="GO:0009880">
    <property type="term" value="P:embryonic pattern specification"/>
    <property type="evidence" value="ECO:0007669"/>
    <property type="project" value="TreeGrafter"/>
</dbReference>
<dbReference type="InterPro" id="IPR028127">
    <property type="entry name" value="Ripply_fam"/>
</dbReference>
<reference evidence="9" key="1">
    <citation type="thesis" date="2020" institute="ProQuest LLC" country="789 East Eisenhower Parkway, Ann Arbor, MI, USA">
        <title>Comparative Genomics and Chromosome Evolution.</title>
        <authorList>
            <person name="Mudd A.B."/>
        </authorList>
    </citation>
    <scope>NUCLEOTIDE SEQUENCE</scope>
    <source>
        <strain evidence="9">237g6f4</strain>
        <tissue evidence="9">Blood</tissue>
    </source>
</reference>
<keyword evidence="10" id="KW-1185">Reference proteome</keyword>
<dbReference type="GO" id="GO:0005634">
    <property type="term" value="C:nucleus"/>
    <property type="evidence" value="ECO:0007669"/>
    <property type="project" value="UniProtKB-SubCell"/>
</dbReference>
<evidence type="ECO:0000313" key="10">
    <source>
        <dbReference type="Proteomes" id="UP000824782"/>
    </source>
</evidence>
<evidence type="ECO:0000256" key="2">
    <source>
        <dbReference type="ARBA" id="ARBA00006944"/>
    </source>
</evidence>
<dbReference type="PANTHER" id="PTHR16770">
    <property type="entry name" value="PROTEIN RIPPLY-LIKE"/>
    <property type="match status" value="1"/>
</dbReference>
<keyword evidence="5" id="KW-0804">Transcription</keyword>
<evidence type="ECO:0000256" key="5">
    <source>
        <dbReference type="ARBA" id="ARBA00023163"/>
    </source>
</evidence>
<keyword evidence="4" id="KW-0805">Transcription regulation</keyword>
<evidence type="ECO:0000256" key="8">
    <source>
        <dbReference type="SAM" id="MobiDB-lite"/>
    </source>
</evidence>
<protein>
    <recommendedName>
        <fullName evidence="7">Protein ripply3</fullName>
    </recommendedName>
</protein>